<sequence>MILSIFCFRDVYIDDVIITDANSIDLLKAAHKYEFEGLLSKCQNYLYRGTNVDNSCSIYSWGKHLGLSSLTEKTLDFILENADDVFKTEGFLKLSNDNLHTFLSREDICAFEEEIITAAILWAKHHCNDNKEDTNGQTMRQALGPVIYTLRIPLLSLRKYTDILVKSTILSEDEELGLYKYFTMSNKNLEDLCGFDKSPKSRLSLFIKVNDILKKKKAENMDVLDFSHKDISRLQTKHVMHQPIKQGRHRESIPPTLEIKKNEKLPLLSFDTFFINAFTIILSSLNFWKEADPEDIEISGSIPTRKITTNANNATQIDINRLVEKNEEIEICFMTTINRDDYKKNDSTGWREILIGSNKSVFIKLEGNFSIVNSIDISASKME</sequence>
<dbReference type="PANTHER" id="PTHR45774">
    <property type="entry name" value="BTB/POZ DOMAIN-CONTAINING"/>
    <property type="match status" value="1"/>
</dbReference>
<organism evidence="2 3">
    <name type="scientific">Mytilus galloprovincialis</name>
    <name type="common">Mediterranean mussel</name>
    <dbReference type="NCBI Taxonomy" id="29158"/>
    <lineage>
        <taxon>Eukaryota</taxon>
        <taxon>Metazoa</taxon>
        <taxon>Spiralia</taxon>
        <taxon>Lophotrochozoa</taxon>
        <taxon>Mollusca</taxon>
        <taxon>Bivalvia</taxon>
        <taxon>Autobranchia</taxon>
        <taxon>Pteriomorphia</taxon>
        <taxon>Mytilida</taxon>
        <taxon>Mytiloidea</taxon>
        <taxon>Mytilidae</taxon>
        <taxon>Mytilinae</taxon>
        <taxon>Mytilus</taxon>
    </lineage>
</organism>
<dbReference type="Pfam" id="PF07707">
    <property type="entry name" value="BACK"/>
    <property type="match status" value="1"/>
</dbReference>
<dbReference type="Gene3D" id="1.25.40.420">
    <property type="match status" value="1"/>
</dbReference>
<dbReference type="Proteomes" id="UP000596742">
    <property type="component" value="Unassembled WGS sequence"/>
</dbReference>
<evidence type="ECO:0000259" key="1">
    <source>
        <dbReference type="SMART" id="SM00875"/>
    </source>
</evidence>
<dbReference type="AlphaFoldDB" id="A0A8B6HEF0"/>
<accession>A0A8B6HEF0</accession>
<comment type="caution">
    <text evidence="2">The sequence shown here is derived from an EMBL/GenBank/DDBJ whole genome shotgun (WGS) entry which is preliminary data.</text>
</comment>
<evidence type="ECO:0000313" key="3">
    <source>
        <dbReference type="Proteomes" id="UP000596742"/>
    </source>
</evidence>
<dbReference type="SMART" id="SM00875">
    <property type="entry name" value="BACK"/>
    <property type="match status" value="1"/>
</dbReference>
<protein>
    <recommendedName>
        <fullName evidence="1">BACK domain-containing protein</fullName>
    </recommendedName>
</protein>
<dbReference type="InterPro" id="IPR011333">
    <property type="entry name" value="SKP1/BTB/POZ_sf"/>
</dbReference>
<feature type="domain" description="BACK" evidence="1">
    <location>
        <begin position="55"/>
        <end position="165"/>
    </location>
</feature>
<evidence type="ECO:0000313" key="2">
    <source>
        <dbReference type="EMBL" id="VDI77983.1"/>
    </source>
</evidence>
<dbReference type="EMBL" id="UYJE01009911">
    <property type="protein sequence ID" value="VDI77983.1"/>
    <property type="molecule type" value="Genomic_DNA"/>
</dbReference>
<dbReference type="Gene3D" id="3.30.710.10">
    <property type="entry name" value="Potassium Channel Kv1.1, Chain A"/>
    <property type="match status" value="1"/>
</dbReference>
<gene>
    <name evidence="2" type="ORF">MGAL_10B040418</name>
</gene>
<reference evidence="2" key="1">
    <citation type="submission" date="2018-11" db="EMBL/GenBank/DDBJ databases">
        <authorList>
            <person name="Alioto T."/>
            <person name="Alioto T."/>
        </authorList>
    </citation>
    <scope>NUCLEOTIDE SEQUENCE</scope>
</reference>
<proteinExistence type="predicted"/>
<name>A0A8B6HEF0_MYTGA</name>
<dbReference type="OrthoDB" id="6101996at2759"/>
<keyword evidence="3" id="KW-1185">Reference proteome</keyword>
<dbReference type="InterPro" id="IPR011705">
    <property type="entry name" value="BACK"/>
</dbReference>